<organism evidence="2 3">
    <name type="scientific">Rehmannia glutinosa</name>
    <name type="common">Chinese foxglove</name>
    <dbReference type="NCBI Taxonomy" id="99300"/>
    <lineage>
        <taxon>Eukaryota</taxon>
        <taxon>Viridiplantae</taxon>
        <taxon>Streptophyta</taxon>
        <taxon>Embryophyta</taxon>
        <taxon>Tracheophyta</taxon>
        <taxon>Spermatophyta</taxon>
        <taxon>Magnoliopsida</taxon>
        <taxon>eudicotyledons</taxon>
        <taxon>Gunneridae</taxon>
        <taxon>Pentapetalae</taxon>
        <taxon>asterids</taxon>
        <taxon>lamiids</taxon>
        <taxon>Lamiales</taxon>
        <taxon>Orobanchaceae</taxon>
        <taxon>Rehmannieae</taxon>
        <taxon>Rehmannia</taxon>
    </lineage>
</organism>
<dbReference type="InterPro" id="IPR037523">
    <property type="entry name" value="VOC_core"/>
</dbReference>
<name>A0ABR0V4Q2_REHGL</name>
<dbReference type="InterPro" id="IPR029068">
    <property type="entry name" value="Glyas_Bleomycin-R_OHBP_Dase"/>
</dbReference>
<dbReference type="PANTHER" id="PTHR47802">
    <property type="entry name" value="GLYOXALASE FAMILY PROTEIN, EXPRESSED"/>
    <property type="match status" value="1"/>
</dbReference>
<dbReference type="PROSITE" id="PS51819">
    <property type="entry name" value="VOC"/>
    <property type="match status" value="1"/>
</dbReference>
<gene>
    <name evidence="2" type="ORF">DH2020_036018</name>
</gene>
<accession>A0ABR0V4Q2</accession>
<dbReference type="SUPFAM" id="SSF54593">
    <property type="entry name" value="Glyoxalase/Bleomycin resistance protein/Dihydroxybiphenyl dioxygenase"/>
    <property type="match status" value="1"/>
</dbReference>
<dbReference type="Gene3D" id="3.10.180.10">
    <property type="entry name" value="2,3-Dihydroxybiphenyl 1,2-Dioxygenase, domain 1"/>
    <property type="match status" value="1"/>
</dbReference>
<feature type="domain" description="VOC" evidence="1">
    <location>
        <begin position="8"/>
        <end position="112"/>
    </location>
</feature>
<evidence type="ECO:0000259" key="1">
    <source>
        <dbReference type="PROSITE" id="PS51819"/>
    </source>
</evidence>
<proteinExistence type="predicted"/>
<dbReference type="EMBL" id="JABTTQ020001592">
    <property type="protein sequence ID" value="KAK6130208.1"/>
    <property type="molecule type" value="Genomic_DNA"/>
</dbReference>
<dbReference type="Proteomes" id="UP001318860">
    <property type="component" value="Unassembled WGS sequence"/>
</dbReference>
<dbReference type="InterPro" id="IPR004360">
    <property type="entry name" value="Glyas_Fos-R_dOase_dom"/>
</dbReference>
<dbReference type="PANTHER" id="PTHR47802:SF1">
    <property type="entry name" value="GLYOXALASE FAMILY PROTEIN, EXPRESSED"/>
    <property type="match status" value="1"/>
</dbReference>
<dbReference type="Pfam" id="PF00903">
    <property type="entry name" value="Glyoxalase"/>
    <property type="match status" value="1"/>
</dbReference>
<comment type="caution">
    <text evidence="2">The sequence shown here is derived from an EMBL/GenBank/DDBJ whole genome shotgun (WGS) entry which is preliminary data.</text>
</comment>
<sequence>MAAAKGACLNHVSRESPDVKRLAKFYMELHLIERDPNSKLPEGPWSSASAVADPKNLPRGHHVCIYVPNFDSFVQSLKEKGIEVHERSQPDGKTKQAFFFDPDGEPFLHYQPPKRF</sequence>
<protein>
    <recommendedName>
        <fullName evidence="1">VOC domain-containing protein</fullName>
    </recommendedName>
</protein>
<evidence type="ECO:0000313" key="2">
    <source>
        <dbReference type="EMBL" id="KAK6130208.1"/>
    </source>
</evidence>
<reference evidence="2 3" key="1">
    <citation type="journal article" date="2021" name="Comput. Struct. Biotechnol. J.">
        <title>De novo genome assembly of the potent medicinal plant Rehmannia glutinosa using nanopore technology.</title>
        <authorList>
            <person name="Ma L."/>
            <person name="Dong C."/>
            <person name="Song C."/>
            <person name="Wang X."/>
            <person name="Zheng X."/>
            <person name="Niu Y."/>
            <person name="Chen S."/>
            <person name="Feng W."/>
        </authorList>
    </citation>
    <scope>NUCLEOTIDE SEQUENCE [LARGE SCALE GENOMIC DNA]</scope>
    <source>
        <strain evidence="2">DH-2019</strain>
    </source>
</reference>
<keyword evidence="3" id="KW-1185">Reference proteome</keyword>
<evidence type="ECO:0000313" key="3">
    <source>
        <dbReference type="Proteomes" id="UP001318860"/>
    </source>
</evidence>